<dbReference type="GO" id="GO:0016020">
    <property type="term" value="C:membrane"/>
    <property type="evidence" value="ECO:0007669"/>
    <property type="project" value="InterPro"/>
</dbReference>
<keyword evidence="3" id="KW-0812">Transmembrane</keyword>
<protein>
    <submittedName>
        <fullName evidence="4">CDP-alcohol phosphatidyltransferase family protein</fullName>
    </submittedName>
</protein>
<dbReference type="Proteomes" id="UP000605805">
    <property type="component" value="Unassembled WGS sequence"/>
</dbReference>
<evidence type="ECO:0000256" key="1">
    <source>
        <dbReference type="ARBA" id="ARBA00022679"/>
    </source>
</evidence>
<sequence>MDVLDGAVARILGRVSRFGAVLDSLSDRVTEFNYLFALTILGLSPYLTMVMLTLSFLISYLRSKGELQGVRMEGVGILERGERILMIMSMFTVFMLRELVFDTTIAQNIVTVIAMAFISLCIITIAQRLYHIYRCDQS</sequence>
<dbReference type="EMBL" id="DQTV01000100">
    <property type="protein sequence ID" value="HIP57438.1"/>
    <property type="molecule type" value="Genomic_DNA"/>
</dbReference>
<comment type="similarity">
    <text evidence="2">Belongs to the CDP-alcohol phosphatidyltransferase class-I family.</text>
</comment>
<dbReference type="InterPro" id="IPR000462">
    <property type="entry name" value="CDP-OH_P_trans"/>
</dbReference>
<keyword evidence="3" id="KW-1133">Transmembrane helix</keyword>
<dbReference type="GO" id="GO:0016780">
    <property type="term" value="F:phosphotransferase activity, for other substituted phosphate groups"/>
    <property type="evidence" value="ECO:0007669"/>
    <property type="project" value="InterPro"/>
</dbReference>
<dbReference type="InterPro" id="IPR048254">
    <property type="entry name" value="CDP_ALCOHOL_P_TRANSF_CS"/>
</dbReference>
<dbReference type="PROSITE" id="PS00379">
    <property type="entry name" value="CDP_ALCOHOL_P_TRANSF"/>
    <property type="match status" value="1"/>
</dbReference>
<dbReference type="Pfam" id="PF01066">
    <property type="entry name" value="CDP-OH_P_transf"/>
    <property type="match status" value="1"/>
</dbReference>
<accession>A0A832YYB2</accession>
<gene>
    <name evidence="4" type="ORF">EYH02_05165</name>
</gene>
<comment type="caution">
    <text evidence="4">The sequence shown here is derived from an EMBL/GenBank/DDBJ whole genome shotgun (WGS) entry which is preliminary data.</text>
</comment>
<keyword evidence="1 2" id="KW-0808">Transferase</keyword>
<organism evidence="4 5">
    <name type="scientific">Ignisphaera aggregans</name>
    <dbReference type="NCBI Taxonomy" id="334771"/>
    <lineage>
        <taxon>Archaea</taxon>
        <taxon>Thermoproteota</taxon>
        <taxon>Thermoprotei</taxon>
        <taxon>Desulfurococcales</taxon>
        <taxon>Desulfurococcaceae</taxon>
        <taxon>Ignisphaera</taxon>
    </lineage>
</organism>
<dbReference type="InterPro" id="IPR043130">
    <property type="entry name" value="CDP-OH_PTrfase_TM_dom"/>
</dbReference>
<reference evidence="4" key="1">
    <citation type="journal article" date="2020" name="ISME J.">
        <title>Gammaproteobacteria mediating utilization of methyl-, sulfur- and petroleum organic compounds in deep ocean hydrothermal plumes.</title>
        <authorList>
            <person name="Zhou Z."/>
            <person name="Liu Y."/>
            <person name="Pan J."/>
            <person name="Cron B.R."/>
            <person name="Toner B.M."/>
            <person name="Anantharaman K."/>
            <person name="Breier J.A."/>
            <person name="Dick G.J."/>
            <person name="Li M."/>
        </authorList>
    </citation>
    <scope>NUCLEOTIDE SEQUENCE</scope>
    <source>
        <strain evidence="4">SZUA-1435</strain>
    </source>
</reference>
<keyword evidence="3" id="KW-0472">Membrane</keyword>
<name>A0A832YYB2_9CREN</name>
<evidence type="ECO:0000313" key="4">
    <source>
        <dbReference type="EMBL" id="HIP57438.1"/>
    </source>
</evidence>
<evidence type="ECO:0000313" key="5">
    <source>
        <dbReference type="Proteomes" id="UP000605805"/>
    </source>
</evidence>
<evidence type="ECO:0000256" key="2">
    <source>
        <dbReference type="RuleBase" id="RU003750"/>
    </source>
</evidence>
<feature type="transmembrane region" description="Helical" evidence="3">
    <location>
        <begin position="105"/>
        <end position="126"/>
    </location>
</feature>
<evidence type="ECO:0000256" key="3">
    <source>
        <dbReference type="SAM" id="Phobius"/>
    </source>
</evidence>
<feature type="transmembrane region" description="Helical" evidence="3">
    <location>
        <begin position="34"/>
        <end position="61"/>
    </location>
</feature>
<proteinExistence type="inferred from homology"/>
<dbReference type="AlphaFoldDB" id="A0A832YYB2"/>
<dbReference type="GO" id="GO:0008654">
    <property type="term" value="P:phospholipid biosynthetic process"/>
    <property type="evidence" value="ECO:0007669"/>
    <property type="project" value="InterPro"/>
</dbReference>
<dbReference type="Gene3D" id="1.20.120.1760">
    <property type="match status" value="1"/>
</dbReference>